<name>A0A372JKA0_9ACTN</name>
<accession>A0A372JKA0</accession>
<gene>
    <name evidence="1" type="ORF">DZF91_20770</name>
</gene>
<proteinExistence type="predicted"/>
<keyword evidence="2" id="KW-1185">Reference proteome</keyword>
<organism evidence="1 2">
    <name type="scientific">Actinomadura logoneensis</name>
    <dbReference type="NCBI Taxonomy" id="2293572"/>
    <lineage>
        <taxon>Bacteria</taxon>
        <taxon>Bacillati</taxon>
        <taxon>Actinomycetota</taxon>
        <taxon>Actinomycetes</taxon>
        <taxon>Streptosporangiales</taxon>
        <taxon>Thermomonosporaceae</taxon>
        <taxon>Actinomadura</taxon>
    </lineage>
</organism>
<protein>
    <submittedName>
        <fullName evidence="1">Uncharacterized protein</fullName>
    </submittedName>
</protein>
<evidence type="ECO:0000313" key="1">
    <source>
        <dbReference type="EMBL" id="RFU39748.1"/>
    </source>
</evidence>
<dbReference type="EMBL" id="QURH01000326">
    <property type="protein sequence ID" value="RFU39748.1"/>
    <property type="molecule type" value="Genomic_DNA"/>
</dbReference>
<dbReference type="AlphaFoldDB" id="A0A372JKA0"/>
<evidence type="ECO:0000313" key="2">
    <source>
        <dbReference type="Proteomes" id="UP000261811"/>
    </source>
</evidence>
<reference evidence="1 2" key="1">
    <citation type="submission" date="2018-08" db="EMBL/GenBank/DDBJ databases">
        <title>Actinomadura jelena sp. nov., a novel Actinomycete isolated from soil in Chad.</title>
        <authorList>
            <person name="Shi L."/>
        </authorList>
    </citation>
    <scope>NUCLEOTIDE SEQUENCE [LARGE SCALE GENOMIC DNA]</scope>
    <source>
        <strain evidence="1 2">NEAU-G17</strain>
    </source>
</reference>
<sequence>MLHVTDSESQKYFDPDDCVSGFVGGRTFVIVGAACFVDDLVEVRVRRDGSRIPSTPVFAGPLQVASGALVIGDLTREEELGVVVPVNAGTVHVTIVRNHPQFATEVDVTLKPL</sequence>
<comment type="caution">
    <text evidence="1">The sequence shown here is derived from an EMBL/GenBank/DDBJ whole genome shotgun (WGS) entry which is preliminary data.</text>
</comment>
<dbReference type="Proteomes" id="UP000261811">
    <property type="component" value="Unassembled WGS sequence"/>
</dbReference>